<dbReference type="InterPro" id="IPR036390">
    <property type="entry name" value="WH_DNA-bd_sf"/>
</dbReference>
<dbReference type="SUPFAM" id="SSF46785">
    <property type="entry name" value="Winged helix' DNA-binding domain"/>
    <property type="match status" value="1"/>
</dbReference>
<evidence type="ECO:0000313" key="6">
    <source>
        <dbReference type="Proteomes" id="UP001221597"/>
    </source>
</evidence>
<dbReference type="InterPro" id="IPR036388">
    <property type="entry name" value="WH-like_DNA-bd_sf"/>
</dbReference>
<reference evidence="5 6" key="1">
    <citation type="submission" date="2023-04" db="EMBL/GenBank/DDBJ databases">
        <title>Genome sequence of Halobacillus naozhouensis KACC 21980.</title>
        <authorList>
            <person name="Kim S."/>
            <person name="Heo J."/>
            <person name="Kwon S.-W."/>
        </authorList>
    </citation>
    <scope>NUCLEOTIDE SEQUENCE [LARGE SCALE GENOMIC DNA]</scope>
    <source>
        <strain evidence="5 6">KCTC 13234</strain>
    </source>
</reference>
<dbReference type="PANTHER" id="PTHR44846:SF1">
    <property type="entry name" value="MANNOSYL-D-GLYCERATE TRANSPORT_METABOLISM SYSTEM REPRESSOR MNGR-RELATED"/>
    <property type="match status" value="1"/>
</dbReference>
<evidence type="ECO:0000256" key="1">
    <source>
        <dbReference type="ARBA" id="ARBA00023015"/>
    </source>
</evidence>
<gene>
    <name evidence="5" type="ORF">P9989_18180</name>
</gene>
<accession>A0ABY8IVP6</accession>
<name>A0ABY8IVP6_9BACI</name>
<dbReference type="Gene3D" id="3.40.1410.10">
    <property type="entry name" value="Chorismate lyase-like"/>
    <property type="match status" value="1"/>
</dbReference>
<proteinExistence type="predicted"/>
<feature type="domain" description="HTH gntR-type" evidence="4">
    <location>
        <begin position="9"/>
        <end position="77"/>
    </location>
</feature>
<dbReference type="CDD" id="cd07377">
    <property type="entry name" value="WHTH_GntR"/>
    <property type="match status" value="1"/>
</dbReference>
<dbReference type="InterPro" id="IPR050679">
    <property type="entry name" value="Bact_HTH_transcr_reg"/>
</dbReference>
<protein>
    <submittedName>
        <fullName evidence="5">GntR family transcriptional regulator</fullName>
    </submittedName>
</protein>
<organism evidence="5 6">
    <name type="scientific">Halobacillus naozhouensis</name>
    <dbReference type="NCBI Taxonomy" id="554880"/>
    <lineage>
        <taxon>Bacteria</taxon>
        <taxon>Bacillati</taxon>
        <taxon>Bacillota</taxon>
        <taxon>Bacilli</taxon>
        <taxon>Bacillales</taxon>
        <taxon>Bacillaceae</taxon>
        <taxon>Halobacillus</taxon>
    </lineage>
</organism>
<dbReference type="Pfam" id="PF00392">
    <property type="entry name" value="GntR"/>
    <property type="match status" value="1"/>
</dbReference>
<keyword evidence="6" id="KW-1185">Reference proteome</keyword>
<dbReference type="InterPro" id="IPR028978">
    <property type="entry name" value="Chorismate_lyase_/UTRA_dom_sf"/>
</dbReference>
<dbReference type="SMART" id="SM00345">
    <property type="entry name" value="HTH_GNTR"/>
    <property type="match status" value="1"/>
</dbReference>
<evidence type="ECO:0000256" key="3">
    <source>
        <dbReference type="ARBA" id="ARBA00023163"/>
    </source>
</evidence>
<dbReference type="InterPro" id="IPR000524">
    <property type="entry name" value="Tscrpt_reg_HTH_GntR"/>
</dbReference>
<dbReference type="RefSeq" id="WP_283076265.1">
    <property type="nucleotide sequence ID" value="NZ_CP121671.1"/>
</dbReference>
<keyword evidence="3" id="KW-0804">Transcription</keyword>
<evidence type="ECO:0000313" key="5">
    <source>
        <dbReference type="EMBL" id="WFT74264.1"/>
    </source>
</evidence>
<dbReference type="InterPro" id="IPR011663">
    <property type="entry name" value="UTRA"/>
</dbReference>
<evidence type="ECO:0000259" key="4">
    <source>
        <dbReference type="PROSITE" id="PS50949"/>
    </source>
</evidence>
<dbReference type="SMART" id="SM00866">
    <property type="entry name" value="UTRA"/>
    <property type="match status" value="1"/>
</dbReference>
<sequence length="240" mass="28235">MKINKSLSLPLYQQVKRYLEEKITLKEWEAGHRLPTEKELSSQFNVSTITIKRAIHDLVDEGFLYRQSGKGTFVTDKKEQNISRLVSLRNEAWEDHNHPHRTLNFNREKAGRKIGKLLGLSEKQEVYKINRIKLQGDKPIAIEHSFIPTSLVPNLNPSDIENELLYNLFEERYHVKLEKAKVYFNTTLADEYEANLLKIPLGEQLFVLERYTLTEAKDVIEYSRFILKQDQSRYFLEVPL</sequence>
<dbReference type="Gene3D" id="1.10.10.10">
    <property type="entry name" value="Winged helix-like DNA-binding domain superfamily/Winged helix DNA-binding domain"/>
    <property type="match status" value="1"/>
</dbReference>
<dbReference type="PANTHER" id="PTHR44846">
    <property type="entry name" value="MANNOSYL-D-GLYCERATE TRANSPORT/METABOLISM SYSTEM REPRESSOR MNGR-RELATED"/>
    <property type="match status" value="1"/>
</dbReference>
<dbReference type="PRINTS" id="PR00035">
    <property type="entry name" value="HTHGNTR"/>
</dbReference>
<dbReference type="Proteomes" id="UP001221597">
    <property type="component" value="Chromosome"/>
</dbReference>
<keyword evidence="2" id="KW-0238">DNA-binding</keyword>
<dbReference type="PROSITE" id="PS50949">
    <property type="entry name" value="HTH_GNTR"/>
    <property type="match status" value="1"/>
</dbReference>
<evidence type="ECO:0000256" key="2">
    <source>
        <dbReference type="ARBA" id="ARBA00023125"/>
    </source>
</evidence>
<keyword evidence="1" id="KW-0805">Transcription regulation</keyword>
<dbReference type="EMBL" id="CP121671">
    <property type="protein sequence ID" value="WFT74264.1"/>
    <property type="molecule type" value="Genomic_DNA"/>
</dbReference>
<dbReference type="Pfam" id="PF07702">
    <property type="entry name" value="UTRA"/>
    <property type="match status" value="1"/>
</dbReference>
<dbReference type="SUPFAM" id="SSF64288">
    <property type="entry name" value="Chorismate lyase-like"/>
    <property type="match status" value="1"/>
</dbReference>